<evidence type="ECO:0000313" key="2">
    <source>
        <dbReference type="Proteomes" id="UP000510821"/>
    </source>
</evidence>
<evidence type="ECO:0000313" key="1">
    <source>
        <dbReference type="EMBL" id="QLJ52499.1"/>
    </source>
</evidence>
<reference evidence="2" key="1">
    <citation type="submission" date="2020-07" db="EMBL/GenBank/DDBJ databases">
        <title>Metabolic diversity and evolutionary history of the archaeal phylum ###Micrarchaeota### uncovered from a freshwater lake metagenome.</title>
        <authorList>
            <person name="Kadnikov V.V."/>
            <person name="Savvichev A.S."/>
            <person name="Mardanov A.V."/>
            <person name="Beletsky A.V."/>
            <person name="Chupakov A.V."/>
            <person name="Kokryatskaya N.M."/>
            <person name="Pimenov N.V."/>
            <person name="Ravin N.V."/>
        </authorList>
    </citation>
    <scope>NUCLEOTIDE SEQUENCE [LARGE SCALE GENOMIC DNA]</scope>
</reference>
<dbReference type="AlphaFoldDB" id="A0A7D6BBT8"/>
<dbReference type="Gene3D" id="3.10.450.620">
    <property type="entry name" value="JHP933, nucleotidyltransferase-like core domain"/>
    <property type="match status" value="1"/>
</dbReference>
<dbReference type="InterPro" id="IPR014942">
    <property type="entry name" value="AbiEii"/>
</dbReference>
<protein>
    <recommendedName>
        <fullName evidence="3">Nucleotidyl transferase AbiEii/AbiGii toxin family protein</fullName>
    </recommendedName>
</protein>
<gene>
    <name evidence="1" type="ORF">Sv326_0324</name>
</gene>
<sequence length="250" mass="28830">MIDRKELEKFGPPGFHLGQKEKDYAQHWVLSYLSRSGFNGIFKGGTCLQKAFGLPRYSEDLDFTLKEEKEPDYDALSAFLSSSGFTVVSLKREENQNSINVRLRYRGPLYAGTAISEGTLTLEISRREIPLLKPKAILIRPPYPDLLPYQLLVMDNDEIVAEKMRALFTRVSGRDLFDLYFLFKLGACVKKELVNEKLKFYKMNFDKKIFRKKLRGIKRVWKTEISALTKAPIDYEEAARSVLKQVGLLE</sequence>
<proteinExistence type="predicted"/>
<dbReference type="EMBL" id="CP058998">
    <property type="protein sequence ID" value="QLJ52499.1"/>
    <property type="molecule type" value="Genomic_DNA"/>
</dbReference>
<name>A0A7D6BBT8_FERL1</name>
<dbReference type="KEGG" id="flt:Sv326_0324"/>
<evidence type="ECO:0008006" key="3">
    <source>
        <dbReference type="Google" id="ProtNLM"/>
    </source>
</evidence>
<dbReference type="Pfam" id="PF08843">
    <property type="entry name" value="AbiEii"/>
    <property type="match status" value="1"/>
</dbReference>
<organism evidence="1 2">
    <name type="scientific">Fermentimicrarchaeum limneticum</name>
    <dbReference type="NCBI Taxonomy" id="2795018"/>
    <lineage>
        <taxon>Archaea</taxon>
        <taxon>Candidatus Micrarchaeota</taxon>
        <taxon>Candidatus Fermentimicrarchaeales</taxon>
        <taxon>Candidatus Fermentimicrarchaeaceae</taxon>
        <taxon>Candidatus Fermentimicrarchaeum</taxon>
    </lineage>
</organism>
<dbReference type="Proteomes" id="UP000510821">
    <property type="component" value="Chromosome"/>
</dbReference>
<accession>A0A7D6BBT8</accession>